<evidence type="ECO:0000256" key="5">
    <source>
        <dbReference type="ARBA" id="ARBA00022801"/>
    </source>
</evidence>
<dbReference type="KEGG" id="pacp:FAZ97_13845"/>
<dbReference type="NCBIfam" id="NF001965">
    <property type="entry name" value="PRK00742.1"/>
    <property type="match status" value="1"/>
</dbReference>
<dbReference type="SUPFAM" id="SSF52738">
    <property type="entry name" value="Methylesterase CheB, C-terminal domain"/>
    <property type="match status" value="1"/>
</dbReference>
<evidence type="ECO:0000256" key="6">
    <source>
        <dbReference type="ARBA" id="ARBA00039019"/>
    </source>
</evidence>
<dbReference type="GO" id="GO:0008984">
    <property type="term" value="F:protein-glutamate methylesterase activity"/>
    <property type="evidence" value="ECO:0007669"/>
    <property type="project" value="UniProtKB-UniRule"/>
</dbReference>
<dbReference type="AlphaFoldDB" id="A0A7Z2G637"/>
<protein>
    <recommendedName>
        <fullName evidence="11 12">Protein-glutamate methylesterase/protein-glutamine glutaminase</fullName>
        <ecNumber evidence="7 12">3.1.1.61</ecNumber>
        <ecNumber evidence="6 12">3.5.1.44</ecNumber>
    </recommendedName>
</protein>
<sequence>MNAVQKIKVLCVDDSALIRSLMTEIINSQPDMTVVATAPDPLVARELIKQHNPDVLTLDVEMPRMDGLDFLEKLMRLRPMPVVMVSSLTERGNEITLRALELGAVDFVTKPKVGIRDGMLEYSEKLADKVRAAARARVRAHHAPAAAAAGGAAHAQAAAQSASPAPMINNRLVSTEKLVIVGASTGGTEAIREVLQPLPPDAPAVLIAQHMPPGFTKSFAQRLNGLCRITVKEAEHGERVLPGHAYIAPGHAHLLLARSGANYIAHLSDDPPVNRHRPSVDVLFRSAALHAGKNAIGVILTGMGRDGAAGLLEMRQAGAYTLAQDEASCIVFGMPREAIAMGGADEIASLADMSRRVMTRLASMGDRVQRV</sequence>
<evidence type="ECO:0000259" key="16">
    <source>
        <dbReference type="PROSITE" id="PS50122"/>
    </source>
</evidence>
<dbReference type="HAMAP" id="MF_00099">
    <property type="entry name" value="CheB_chemtxs"/>
    <property type="match status" value="1"/>
</dbReference>
<evidence type="ECO:0000256" key="3">
    <source>
        <dbReference type="ARBA" id="ARBA00022500"/>
    </source>
</evidence>
<proteinExistence type="inferred from homology"/>
<comment type="function">
    <text evidence="12">Involved in chemotaxis. Part of a chemotaxis signal transduction system that modulates chemotaxis in response to various stimuli. Catalyzes the demethylation of specific methylglutamate residues introduced into the chemoreceptors (methyl-accepting chemotaxis proteins or MCP) by CheR. Also mediates the irreversible deamidation of specific glutamine residues to glutamic acid.</text>
</comment>
<keyword evidence="17" id="KW-0489">Methyltransferase</keyword>
<dbReference type="CDD" id="cd17541">
    <property type="entry name" value="REC_CheB-like"/>
    <property type="match status" value="1"/>
</dbReference>
<dbReference type="PANTHER" id="PTHR42872">
    <property type="entry name" value="PROTEIN-GLUTAMATE METHYLESTERASE/PROTEIN-GLUTAMINE GLUTAMINASE"/>
    <property type="match status" value="1"/>
</dbReference>
<dbReference type="GO" id="GO:0000156">
    <property type="term" value="F:phosphorelay response regulator activity"/>
    <property type="evidence" value="ECO:0007669"/>
    <property type="project" value="InterPro"/>
</dbReference>
<dbReference type="FunFam" id="3.40.50.2300:FF:000060">
    <property type="entry name" value="Protein-glutamate methylesterase/protein-glutamine glutaminase"/>
    <property type="match status" value="1"/>
</dbReference>
<dbReference type="PANTHER" id="PTHR42872:SF6">
    <property type="entry name" value="PROTEIN-GLUTAMATE METHYLESTERASE_PROTEIN-GLUTAMINE GLUTAMINASE"/>
    <property type="match status" value="1"/>
</dbReference>
<dbReference type="SUPFAM" id="SSF52172">
    <property type="entry name" value="CheY-like"/>
    <property type="match status" value="1"/>
</dbReference>
<comment type="subcellular location">
    <subcellularLocation>
        <location evidence="1 12">Cytoplasm</location>
    </subcellularLocation>
</comment>
<accession>A0A7Z2G637</accession>
<evidence type="ECO:0000313" key="17">
    <source>
        <dbReference type="EMBL" id="QGZ55903.1"/>
    </source>
</evidence>
<dbReference type="PROSITE" id="PS50122">
    <property type="entry name" value="CHEB"/>
    <property type="match status" value="1"/>
</dbReference>
<evidence type="ECO:0000256" key="2">
    <source>
        <dbReference type="ARBA" id="ARBA00022490"/>
    </source>
</evidence>
<dbReference type="InterPro" id="IPR000673">
    <property type="entry name" value="Sig_transdc_resp-reg_Me-estase"/>
</dbReference>
<dbReference type="InterPro" id="IPR011006">
    <property type="entry name" value="CheY-like_superfamily"/>
</dbReference>
<dbReference type="Pfam" id="PF00072">
    <property type="entry name" value="Response_reg"/>
    <property type="match status" value="1"/>
</dbReference>
<feature type="modified residue" description="4-aspartylphosphate" evidence="12 14">
    <location>
        <position position="59"/>
    </location>
</feature>
<keyword evidence="17" id="KW-0808">Transferase</keyword>
<dbReference type="OrthoDB" id="9793421at2"/>
<evidence type="ECO:0000256" key="4">
    <source>
        <dbReference type="ARBA" id="ARBA00022553"/>
    </source>
</evidence>
<evidence type="ECO:0000313" key="18">
    <source>
        <dbReference type="Proteomes" id="UP000434209"/>
    </source>
</evidence>
<dbReference type="InterPro" id="IPR035909">
    <property type="entry name" value="CheB_C"/>
</dbReference>
<comment type="catalytic activity">
    <reaction evidence="9 12">
        <text>L-glutaminyl-[protein] + H2O = L-glutamyl-[protein] + NH4(+)</text>
        <dbReference type="Rhea" id="RHEA:16441"/>
        <dbReference type="Rhea" id="RHEA-COMP:10207"/>
        <dbReference type="Rhea" id="RHEA-COMP:10208"/>
        <dbReference type="ChEBI" id="CHEBI:15377"/>
        <dbReference type="ChEBI" id="CHEBI:28938"/>
        <dbReference type="ChEBI" id="CHEBI:29973"/>
        <dbReference type="ChEBI" id="CHEBI:30011"/>
        <dbReference type="EC" id="3.5.1.44"/>
    </reaction>
</comment>
<dbReference type="CDD" id="cd16432">
    <property type="entry name" value="CheB_Rec"/>
    <property type="match status" value="1"/>
</dbReference>
<comment type="PTM">
    <text evidence="12">Phosphorylated by CheA. Phosphorylation of the N-terminal regulatory domain activates the methylesterase activity.</text>
</comment>
<dbReference type="InterPro" id="IPR008248">
    <property type="entry name" value="CheB-like"/>
</dbReference>
<dbReference type="Proteomes" id="UP000434209">
    <property type="component" value="Chromosome 1"/>
</dbReference>
<evidence type="ECO:0000256" key="7">
    <source>
        <dbReference type="ARBA" id="ARBA00039140"/>
    </source>
</evidence>
<keyword evidence="18" id="KW-1185">Reference proteome</keyword>
<dbReference type="PIRSF" id="PIRSF000876">
    <property type="entry name" value="RR_chemtxs_CheB"/>
    <property type="match status" value="1"/>
</dbReference>
<dbReference type="GO" id="GO:0005737">
    <property type="term" value="C:cytoplasm"/>
    <property type="evidence" value="ECO:0007669"/>
    <property type="project" value="UniProtKB-SubCell"/>
</dbReference>
<feature type="active site" evidence="12 13">
    <location>
        <position position="210"/>
    </location>
</feature>
<reference evidence="17 18" key="1">
    <citation type="submission" date="2019-12" db="EMBL/GenBank/DDBJ databases">
        <title>Paraburkholderia acidiphila 7Q-K02 sp. nov and Paraburkholderia acidisoli DHF22 sp. nov., two strains isolated from forest soil.</title>
        <authorList>
            <person name="Gao Z."/>
            <person name="Qiu L."/>
        </authorList>
    </citation>
    <scope>NUCLEOTIDE SEQUENCE [LARGE SCALE GENOMIC DNA]</scope>
    <source>
        <strain evidence="17 18">7Q-K02</strain>
    </source>
</reference>
<dbReference type="GO" id="GO:0050568">
    <property type="term" value="F:protein-glutamine glutaminase activity"/>
    <property type="evidence" value="ECO:0007669"/>
    <property type="project" value="UniProtKB-UniRule"/>
</dbReference>
<dbReference type="EMBL" id="CP046909">
    <property type="protein sequence ID" value="QGZ55903.1"/>
    <property type="molecule type" value="Genomic_DNA"/>
</dbReference>
<dbReference type="Gene3D" id="3.40.50.180">
    <property type="entry name" value="Methylesterase CheB, C-terminal domain"/>
    <property type="match status" value="1"/>
</dbReference>
<dbReference type="EC" id="3.1.1.61" evidence="7 12"/>
<dbReference type="GO" id="GO:0006935">
    <property type="term" value="P:chemotaxis"/>
    <property type="evidence" value="ECO:0007669"/>
    <property type="project" value="UniProtKB-UniRule"/>
</dbReference>
<evidence type="ECO:0000256" key="13">
    <source>
        <dbReference type="PROSITE-ProRule" id="PRU00050"/>
    </source>
</evidence>
<dbReference type="Gene3D" id="3.40.50.2300">
    <property type="match status" value="1"/>
</dbReference>
<dbReference type="EC" id="3.5.1.44" evidence="6 12"/>
<keyword evidence="4 12" id="KW-0597">Phosphoprotein</keyword>
<evidence type="ECO:0000256" key="9">
    <source>
        <dbReference type="ARBA" id="ARBA00051178"/>
    </source>
</evidence>
<evidence type="ECO:0000256" key="14">
    <source>
        <dbReference type="PROSITE-ProRule" id="PRU00169"/>
    </source>
</evidence>
<evidence type="ECO:0000256" key="10">
    <source>
        <dbReference type="ARBA" id="ARBA00061116"/>
    </source>
</evidence>
<dbReference type="PROSITE" id="PS50110">
    <property type="entry name" value="RESPONSE_REGULATORY"/>
    <property type="match status" value="1"/>
</dbReference>
<keyword evidence="3 12" id="KW-0145">Chemotaxis</keyword>
<evidence type="ECO:0000256" key="8">
    <source>
        <dbReference type="ARBA" id="ARBA00048267"/>
    </source>
</evidence>
<dbReference type="Pfam" id="PF01339">
    <property type="entry name" value="CheB_methylest"/>
    <property type="match status" value="1"/>
</dbReference>
<comment type="catalytic activity">
    <reaction evidence="8 12">
        <text>[protein]-L-glutamate 5-O-methyl ester + H2O = L-glutamyl-[protein] + methanol + H(+)</text>
        <dbReference type="Rhea" id="RHEA:23236"/>
        <dbReference type="Rhea" id="RHEA-COMP:10208"/>
        <dbReference type="Rhea" id="RHEA-COMP:10311"/>
        <dbReference type="ChEBI" id="CHEBI:15377"/>
        <dbReference type="ChEBI" id="CHEBI:15378"/>
        <dbReference type="ChEBI" id="CHEBI:17790"/>
        <dbReference type="ChEBI" id="CHEBI:29973"/>
        <dbReference type="ChEBI" id="CHEBI:82795"/>
        <dbReference type="EC" id="3.1.1.61"/>
    </reaction>
</comment>
<keyword evidence="2 12" id="KW-0963">Cytoplasm</keyword>
<dbReference type="GO" id="GO:0008168">
    <property type="term" value="F:methyltransferase activity"/>
    <property type="evidence" value="ECO:0007669"/>
    <property type="project" value="UniProtKB-KW"/>
</dbReference>
<comment type="similarity">
    <text evidence="10 12">Belongs to the CheB family.</text>
</comment>
<comment type="domain">
    <text evidence="12">Contains a C-terminal catalytic domain, and an N-terminal region which modulates catalytic activity.</text>
</comment>
<feature type="active site" evidence="12 13">
    <location>
        <position position="184"/>
    </location>
</feature>
<keyword evidence="5 12" id="KW-0378">Hydrolase</keyword>
<evidence type="ECO:0000259" key="15">
    <source>
        <dbReference type="PROSITE" id="PS50110"/>
    </source>
</evidence>
<dbReference type="InterPro" id="IPR001789">
    <property type="entry name" value="Sig_transdc_resp-reg_receiver"/>
</dbReference>
<gene>
    <name evidence="12 17" type="primary">cheB</name>
    <name evidence="17" type="ORF">FAZ97_13845</name>
</gene>
<name>A0A7Z2G637_9BURK</name>
<dbReference type="SMART" id="SM00448">
    <property type="entry name" value="REC"/>
    <property type="match status" value="1"/>
</dbReference>
<feature type="active site" evidence="12 13">
    <location>
        <position position="306"/>
    </location>
</feature>
<feature type="domain" description="Response regulatory" evidence="15">
    <location>
        <begin position="8"/>
        <end position="125"/>
    </location>
</feature>
<evidence type="ECO:0000256" key="12">
    <source>
        <dbReference type="HAMAP-Rule" id="MF_00099"/>
    </source>
</evidence>
<evidence type="ECO:0000256" key="11">
    <source>
        <dbReference type="ARBA" id="ARBA00067927"/>
    </source>
</evidence>
<evidence type="ECO:0000256" key="1">
    <source>
        <dbReference type="ARBA" id="ARBA00004496"/>
    </source>
</evidence>
<feature type="domain" description="CheB-type methylesterase" evidence="16">
    <location>
        <begin position="172"/>
        <end position="364"/>
    </location>
</feature>
<dbReference type="GO" id="GO:0032259">
    <property type="term" value="P:methylation"/>
    <property type="evidence" value="ECO:0007669"/>
    <property type="project" value="UniProtKB-KW"/>
</dbReference>
<dbReference type="FunFam" id="3.40.50.180:FF:000001">
    <property type="entry name" value="Protein-glutamate methylesterase/protein-glutamine glutaminase"/>
    <property type="match status" value="1"/>
</dbReference>
<organism evidence="17 18">
    <name type="scientific">Paraburkholderia acidiphila</name>
    <dbReference type="NCBI Taxonomy" id="2571747"/>
    <lineage>
        <taxon>Bacteria</taxon>
        <taxon>Pseudomonadati</taxon>
        <taxon>Pseudomonadota</taxon>
        <taxon>Betaproteobacteria</taxon>
        <taxon>Burkholderiales</taxon>
        <taxon>Burkholderiaceae</taxon>
        <taxon>Paraburkholderia</taxon>
    </lineage>
</organism>
<dbReference type="NCBIfam" id="NF009206">
    <property type="entry name" value="PRK12555.1"/>
    <property type="match status" value="1"/>
</dbReference>